<dbReference type="GO" id="GO:0051028">
    <property type="term" value="P:mRNA transport"/>
    <property type="evidence" value="ECO:0007669"/>
    <property type="project" value="InterPro"/>
</dbReference>
<evidence type="ECO:0000313" key="7">
    <source>
        <dbReference type="EMBL" id="PFX34618.1"/>
    </source>
</evidence>
<comment type="subcellular location">
    <subcellularLocation>
        <location evidence="2">Cytoplasm</location>
    </subcellularLocation>
    <subcellularLocation>
        <location evidence="1">Nucleus</location>
    </subcellularLocation>
</comment>
<evidence type="ECO:0000256" key="1">
    <source>
        <dbReference type="ARBA" id="ARBA00004123"/>
    </source>
</evidence>
<name>A0A2B4T1F6_STYPI</name>
<dbReference type="STRING" id="50429.A0A2B4T1F6"/>
<protein>
    <submittedName>
        <fullName evidence="7">Interleukin-1 receptor-associated kinase 1-binding protein 1</fullName>
    </submittedName>
</protein>
<dbReference type="Gene3D" id="3.30.70.2970">
    <property type="entry name" value="Protein of unknown function (DUF541), domain 2"/>
    <property type="match status" value="1"/>
</dbReference>
<evidence type="ECO:0000256" key="3">
    <source>
        <dbReference type="ARBA" id="ARBA00005509"/>
    </source>
</evidence>
<evidence type="ECO:0000256" key="5">
    <source>
        <dbReference type="ARBA" id="ARBA00023242"/>
    </source>
</evidence>
<proteinExistence type="inferred from homology"/>
<keyword evidence="7" id="KW-0418">Kinase</keyword>
<keyword evidence="7" id="KW-0675">Receptor</keyword>
<gene>
    <name evidence="7" type="primary">IRAK1BP1</name>
    <name evidence="7" type="ORF">AWC38_SpisGene481</name>
</gene>
<dbReference type="EMBL" id="LSMT01000003">
    <property type="protein sequence ID" value="PFX34618.1"/>
    <property type="molecule type" value="Genomic_DNA"/>
</dbReference>
<dbReference type="GO" id="GO:0043123">
    <property type="term" value="P:positive regulation of canonical NF-kappaB signal transduction"/>
    <property type="evidence" value="ECO:0007669"/>
    <property type="project" value="InterPro"/>
</dbReference>
<dbReference type="GO" id="GO:0006955">
    <property type="term" value="P:immune response"/>
    <property type="evidence" value="ECO:0007669"/>
    <property type="project" value="InterPro"/>
</dbReference>
<evidence type="ECO:0000313" key="8">
    <source>
        <dbReference type="Proteomes" id="UP000225706"/>
    </source>
</evidence>
<dbReference type="InterPro" id="IPR007497">
    <property type="entry name" value="SIMPL/DUF541"/>
</dbReference>
<reference evidence="8" key="1">
    <citation type="journal article" date="2017" name="bioRxiv">
        <title>Comparative analysis of the genomes of Stylophora pistillata and Acropora digitifera provides evidence for extensive differences between species of corals.</title>
        <authorList>
            <person name="Voolstra C.R."/>
            <person name="Li Y."/>
            <person name="Liew Y.J."/>
            <person name="Baumgarten S."/>
            <person name="Zoccola D."/>
            <person name="Flot J.-F."/>
            <person name="Tambutte S."/>
            <person name="Allemand D."/>
            <person name="Aranda M."/>
        </authorList>
    </citation>
    <scope>NUCLEOTIDE SEQUENCE [LARGE SCALE GENOMIC DNA]</scope>
</reference>
<keyword evidence="4" id="KW-0963">Cytoplasm</keyword>
<dbReference type="PANTHER" id="PTHR18842">
    <property type="entry name" value="INTERLEUKIN-1 RECEPTOR-ASSOCIATED KINASE 1-BINDING PROTEIN 1"/>
    <property type="match status" value="1"/>
</dbReference>
<dbReference type="OrthoDB" id="6365554at2759"/>
<dbReference type="GO" id="GO:0005634">
    <property type="term" value="C:nucleus"/>
    <property type="evidence" value="ECO:0007669"/>
    <property type="project" value="UniProtKB-SubCell"/>
</dbReference>
<dbReference type="Gene3D" id="3.30.110.170">
    <property type="entry name" value="Protein of unknown function (DUF541), domain 1"/>
    <property type="match status" value="1"/>
</dbReference>
<evidence type="ECO:0000259" key="6">
    <source>
        <dbReference type="PROSITE" id="PS51281"/>
    </source>
</evidence>
<organism evidence="7 8">
    <name type="scientific">Stylophora pistillata</name>
    <name type="common">Smooth cauliflower coral</name>
    <dbReference type="NCBI Taxonomy" id="50429"/>
    <lineage>
        <taxon>Eukaryota</taxon>
        <taxon>Metazoa</taxon>
        <taxon>Cnidaria</taxon>
        <taxon>Anthozoa</taxon>
        <taxon>Hexacorallia</taxon>
        <taxon>Scleractinia</taxon>
        <taxon>Astrocoeniina</taxon>
        <taxon>Pocilloporidae</taxon>
        <taxon>Stylophora</taxon>
    </lineage>
</organism>
<sequence>MSRLEPRNHIPAKVFAQFTSMGENEGVIPKSMDSKLEGAFENRREIQISETGEVRLPPDKAKVSIVCSNAKESVEEVKTSVNRRVDYVLQTLKSHHVKDFIIHKTLNRINDLYQMEIEVVVEFSDFSKCEQVCNLLVEKLDETVKVSSPVLYHTASKLESLRRQACVCAVRNAKNKALEVVQILNQSLGPPMLIKEEHYEEYVGNNKEISLENKDTEHLTFQEKVALATVTVTIKIFAIFEIKEKMKVHKQK</sequence>
<dbReference type="Pfam" id="PF04402">
    <property type="entry name" value="SIMPL"/>
    <property type="match status" value="1"/>
</dbReference>
<dbReference type="PROSITE" id="PS51281">
    <property type="entry name" value="TAP_C"/>
    <property type="match status" value="1"/>
</dbReference>
<comment type="caution">
    <text evidence="7">The sequence shown here is derived from an EMBL/GenBank/DDBJ whole genome shotgun (WGS) entry which is preliminary data.</text>
</comment>
<dbReference type="PANTHER" id="PTHR18842:SF2">
    <property type="entry name" value="INTERLEUKIN-1 RECEPTOR-ASSOCIATED KINASE 1-BINDING PROTEIN 1"/>
    <property type="match status" value="1"/>
</dbReference>
<accession>A0A2B4T1F6</accession>
<dbReference type="AlphaFoldDB" id="A0A2B4T1F6"/>
<keyword evidence="8" id="KW-1185">Reference proteome</keyword>
<evidence type="ECO:0000256" key="2">
    <source>
        <dbReference type="ARBA" id="ARBA00004496"/>
    </source>
</evidence>
<keyword evidence="5" id="KW-0539">Nucleus</keyword>
<comment type="similarity">
    <text evidence="3">Belongs to the IRAK1BP1 family.</text>
</comment>
<keyword evidence="7" id="KW-0808">Transferase</keyword>
<dbReference type="InterPro" id="IPR030312">
    <property type="entry name" value="IRAK1BP1"/>
</dbReference>
<dbReference type="GO" id="GO:0005737">
    <property type="term" value="C:cytoplasm"/>
    <property type="evidence" value="ECO:0007669"/>
    <property type="project" value="UniProtKB-SubCell"/>
</dbReference>
<feature type="domain" description="TAP-C" evidence="6">
    <location>
        <begin position="1"/>
        <end position="18"/>
    </location>
</feature>
<dbReference type="GO" id="GO:0016301">
    <property type="term" value="F:kinase activity"/>
    <property type="evidence" value="ECO:0007669"/>
    <property type="project" value="UniProtKB-KW"/>
</dbReference>
<evidence type="ECO:0000256" key="4">
    <source>
        <dbReference type="ARBA" id="ARBA00022490"/>
    </source>
</evidence>
<dbReference type="InterPro" id="IPR005637">
    <property type="entry name" value="TAP_C_dom"/>
</dbReference>
<dbReference type="Proteomes" id="UP000225706">
    <property type="component" value="Unassembled WGS sequence"/>
</dbReference>